<dbReference type="Proteomes" id="UP000198901">
    <property type="component" value="Unassembled WGS sequence"/>
</dbReference>
<dbReference type="PANTHER" id="PTHR43280">
    <property type="entry name" value="ARAC-FAMILY TRANSCRIPTIONAL REGULATOR"/>
    <property type="match status" value="1"/>
</dbReference>
<dbReference type="Gene3D" id="1.10.10.60">
    <property type="entry name" value="Homeodomain-like"/>
    <property type="match status" value="2"/>
</dbReference>
<dbReference type="PANTHER" id="PTHR43280:SF27">
    <property type="entry name" value="TRANSCRIPTIONAL REGULATOR MTLR"/>
    <property type="match status" value="1"/>
</dbReference>
<evidence type="ECO:0000313" key="6">
    <source>
        <dbReference type="Proteomes" id="UP000198901"/>
    </source>
</evidence>
<feature type="domain" description="HTH araC/xylS-type" evidence="4">
    <location>
        <begin position="185"/>
        <end position="283"/>
    </location>
</feature>
<dbReference type="InterPro" id="IPR009057">
    <property type="entry name" value="Homeodomain-like_sf"/>
</dbReference>
<evidence type="ECO:0000313" key="5">
    <source>
        <dbReference type="EMBL" id="SDN03950.1"/>
    </source>
</evidence>
<dbReference type="PROSITE" id="PS00041">
    <property type="entry name" value="HTH_ARAC_FAMILY_1"/>
    <property type="match status" value="1"/>
</dbReference>
<dbReference type="OrthoDB" id="792101at2"/>
<dbReference type="InterPro" id="IPR018062">
    <property type="entry name" value="HTH_AraC-typ_CS"/>
</dbReference>
<dbReference type="Pfam" id="PF12833">
    <property type="entry name" value="HTH_18"/>
    <property type="match status" value="1"/>
</dbReference>
<dbReference type="InterPro" id="IPR014710">
    <property type="entry name" value="RmlC-like_jellyroll"/>
</dbReference>
<dbReference type="GO" id="GO:0003700">
    <property type="term" value="F:DNA-binding transcription factor activity"/>
    <property type="evidence" value="ECO:0007669"/>
    <property type="project" value="InterPro"/>
</dbReference>
<dbReference type="PRINTS" id="PR00032">
    <property type="entry name" value="HTHARAC"/>
</dbReference>
<keyword evidence="6" id="KW-1185">Reference proteome</keyword>
<dbReference type="PROSITE" id="PS01124">
    <property type="entry name" value="HTH_ARAC_FAMILY_2"/>
    <property type="match status" value="1"/>
</dbReference>
<keyword evidence="2 5" id="KW-0238">DNA-binding</keyword>
<reference evidence="5 6" key="1">
    <citation type="submission" date="2016-10" db="EMBL/GenBank/DDBJ databases">
        <authorList>
            <person name="de Groot N.N."/>
        </authorList>
    </citation>
    <scope>NUCLEOTIDE SEQUENCE [LARGE SCALE GENOMIC DNA]</scope>
    <source>
        <strain evidence="5 6">DSM 21668</strain>
    </source>
</reference>
<dbReference type="RefSeq" id="WP_093208785.1">
    <property type="nucleotide sequence ID" value="NZ_FNGS01000012.1"/>
</dbReference>
<dbReference type="InterPro" id="IPR018060">
    <property type="entry name" value="HTH_AraC"/>
</dbReference>
<name>A0A1G9Y4K5_9BACT</name>
<proteinExistence type="predicted"/>
<dbReference type="STRING" id="563176.SAMN04488090_4814"/>
<protein>
    <submittedName>
        <fullName evidence="5">AraC-type DNA-binding protein</fullName>
    </submittedName>
</protein>
<evidence type="ECO:0000256" key="3">
    <source>
        <dbReference type="ARBA" id="ARBA00023163"/>
    </source>
</evidence>
<dbReference type="Pfam" id="PF02311">
    <property type="entry name" value="AraC_binding"/>
    <property type="match status" value="1"/>
</dbReference>
<dbReference type="SUPFAM" id="SSF46689">
    <property type="entry name" value="Homeodomain-like"/>
    <property type="match status" value="2"/>
</dbReference>
<gene>
    <name evidence="5" type="ORF">SAMN04488090_4814</name>
</gene>
<dbReference type="Gene3D" id="2.60.120.10">
    <property type="entry name" value="Jelly Rolls"/>
    <property type="match status" value="1"/>
</dbReference>
<dbReference type="SMART" id="SM00342">
    <property type="entry name" value="HTH_ARAC"/>
    <property type="match status" value="1"/>
</dbReference>
<dbReference type="InterPro" id="IPR020449">
    <property type="entry name" value="Tscrpt_reg_AraC-type_HTH"/>
</dbReference>
<dbReference type="EMBL" id="FNGS01000012">
    <property type="protein sequence ID" value="SDN03950.1"/>
    <property type="molecule type" value="Genomic_DNA"/>
</dbReference>
<keyword evidence="3" id="KW-0804">Transcription</keyword>
<keyword evidence="1" id="KW-0805">Transcription regulation</keyword>
<dbReference type="AlphaFoldDB" id="A0A1G9Y4K5"/>
<dbReference type="SUPFAM" id="SSF51215">
    <property type="entry name" value="Regulatory protein AraC"/>
    <property type="match status" value="1"/>
</dbReference>
<sequence>MKAIAVHLGIDSQTLFRIKEYRGTCFSTDYHYHSEFQLNHIVQGSGRRIIGDSIENFACGDITLVGSDMPHVWQSQAAAAAPLPAAHSRAVYFSPTRLIEYFAPFSAGKEVENWLMKMRQAAVFHGQTRDRLAFLLRKLHEEQSLAQAFVFLEIMRTMIGSDEYTLLNSQPVAVRPDSYDNQRIRTLTRFVGEHFREPLSVEEAASTVSLNKHAFCRFFKARMGKTFTQYVNEIRISHACRLLRENDWNIEVVAFDCGFNNLSHFNRHFKRLTGVTPKTFRDRLRAARLAVIS</sequence>
<dbReference type="GO" id="GO:0043565">
    <property type="term" value="F:sequence-specific DNA binding"/>
    <property type="evidence" value="ECO:0007669"/>
    <property type="project" value="InterPro"/>
</dbReference>
<dbReference type="InterPro" id="IPR037923">
    <property type="entry name" value="HTH-like"/>
</dbReference>
<evidence type="ECO:0000259" key="4">
    <source>
        <dbReference type="PROSITE" id="PS01124"/>
    </source>
</evidence>
<evidence type="ECO:0000256" key="1">
    <source>
        <dbReference type="ARBA" id="ARBA00023015"/>
    </source>
</evidence>
<organism evidence="5 6">
    <name type="scientific">Siphonobacter aquaeclarae</name>
    <dbReference type="NCBI Taxonomy" id="563176"/>
    <lineage>
        <taxon>Bacteria</taxon>
        <taxon>Pseudomonadati</taxon>
        <taxon>Bacteroidota</taxon>
        <taxon>Cytophagia</taxon>
        <taxon>Cytophagales</taxon>
        <taxon>Cytophagaceae</taxon>
        <taxon>Siphonobacter</taxon>
    </lineage>
</organism>
<dbReference type="InterPro" id="IPR003313">
    <property type="entry name" value="AraC-bd"/>
</dbReference>
<evidence type="ECO:0000256" key="2">
    <source>
        <dbReference type="ARBA" id="ARBA00023125"/>
    </source>
</evidence>
<accession>A0A1G9Y4K5</accession>